<dbReference type="InterPro" id="IPR019734">
    <property type="entry name" value="TPR_rpt"/>
</dbReference>
<keyword evidence="4" id="KW-1185">Reference proteome</keyword>
<protein>
    <submittedName>
        <fullName evidence="3">Putative PEP-CTERM system TPR-repeat lipoprotein</fullName>
    </submittedName>
</protein>
<reference evidence="4" key="1">
    <citation type="submission" date="2016-10" db="EMBL/GenBank/DDBJ databases">
        <authorList>
            <person name="Varghese N."/>
            <person name="Submissions S."/>
        </authorList>
    </citation>
    <scope>NUCLEOTIDE SEQUENCE [LARGE SCALE GENOMIC DNA]</scope>
    <source>
        <strain evidence="4">DSM 17616</strain>
    </source>
</reference>
<dbReference type="OrthoDB" id="7052525at2"/>
<evidence type="ECO:0000256" key="2">
    <source>
        <dbReference type="SAM" id="SignalP"/>
    </source>
</evidence>
<keyword evidence="2" id="KW-0732">Signal</keyword>
<dbReference type="SMART" id="SM00028">
    <property type="entry name" value="TPR"/>
    <property type="match status" value="10"/>
</dbReference>
<feature type="repeat" description="TPR" evidence="1">
    <location>
        <begin position="840"/>
        <end position="873"/>
    </location>
</feature>
<dbReference type="Pfam" id="PF14559">
    <property type="entry name" value="TPR_19"/>
    <property type="match status" value="1"/>
</dbReference>
<dbReference type="Pfam" id="PF13429">
    <property type="entry name" value="TPR_15"/>
    <property type="match status" value="1"/>
</dbReference>
<dbReference type="AlphaFoldDB" id="A0A1H6KF66"/>
<dbReference type="EMBL" id="FNXF01000003">
    <property type="protein sequence ID" value="SEH72211.1"/>
    <property type="molecule type" value="Genomic_DNA"/>
</dbReference>
<dbReference type="Pfam" id="PF13432">
    <property type="entry name" value="TPR_16"/>
    <property type="match status" value="2"/>
</dbReference>
<feature type="signal peptide" evidence="2">
    <location>
        <begin position="1"/>
        <end position="24"/>
    </location>
</feature>
<keyword evidence="1" id="KW-0802">TPR repeat</keyword>
<accession>A0A1H6KF66</accession>
<evidence type="ECO:0000313" key="3">
    <source>
        <dbReference type="EMBL" id="SEH72211.1"/>
    </source>
</evidence>
<feature type="repeat" description="TPR" evidence="1">
    <location>
        <begin position="706"/>
        <end position="739"/>
    </location>
</feature>
<dbReference type="Gene3D" id="1.25.40.10">
    <property type="entry name" value="Tetratricopeptide repeat domain"/>
    <property type="match status" value="5"/>
</dbReference>
<name>A0A1H6KF66_9GAMM</name>
<evidence type="ECO:0000256" key="1">
    <source>
        <dbReference type="PROSITE-ProRule" id="PRU00339"/>
    </source>
</evidence>
<dbReference type="PANTHER" id="PTHR12558">
    <property type="entry name" value="CELL DIVISION CYCLE 16,23,27"/>
    <property type="match status" value="1"/>
</dbReference>
<evidence type="ECO:0000313" key="4">
    <source>
        <dbReference type="Proteomes" id="UP000199371"/>
    </source>
</evidence>
<dbReference type="PROSITE" id="PS50005">
    <property type="entry name" value="TPR"/>
    <property type="match status" value="2"/>
</dbReference>
<gene>
    <name evidence="3" type="ORF">SAMN05660691_01017</name>
</gene>
<dbReference type="RefSeq" id="WP_092790939.1">
    <property type="nucleotide sequence ID" value="NZ_FNXF01000003.1"/>
</dbReference>
<dbReference type="PROSITE" id="PS51257">
    <property type="entry name" value="PROKAR_LIPOPROTEIN"/>
    <property type="match status" value="1"/>
</dbReference>
<dbReference type="InterPro" id="IPR014266">
    <property type="entry name" value="PEP-CTERM_TPR_PrsT"/>
</dbReference>
<feature type="chain" id="PRO_5011513687" evidence="2">
    <location>
        <begin position="25"/>
        <end position="918"/>
    </location>
</feature>
<sequence length="918" mass="102129">MKKTTLLASAVMLALLSGCGSKDATEHYSDALSFIQNKQYSAAVIELKSAVQQEPENAEYRLALGLLQLQIGDSISAEKELARALSYGTDKHKVALPLVRSSYQAGDYQAVLAHFSDETLPPEQQVYIDVYRALAQLELGDAEAAIALFDQLATQNNFSDAAIYAQAHLLIANRNNSQALEIINQVQPDSLLYAEALFLQGRTQLAEEQHAASIESMRNYLTMVPNNLQARLMLTQNLVSTEQFDLADKELALLLKAFPNQPFTNYLKAVLEYERENYTLAKEHVEKAINNGLRNTSARIIAALASLHLGLESQTLNHLSAIQNQLPQYPPLQNLYASLQLKSGQLDQAQAILVNQDPQAMDYKLLAATSFQLIKQGSGSAAQELIAKYELSENSKDVASMTTLGLLKMGIDGQESSGLRDLEQALQLDPSQSQTRVVLAISYLRQKEYDKASAIVDEWLTDEKLAVVGYNLKAYGAMLQKQFDEAEVFLQQAQQATADQPFTLLLQALVAGTKSDFVQAKQLLVRSIEKHPSYLPALQQYYALSKDDDKGADAIKRAGAILKDNPGNNALRLTLARMYYQQQEFKKAIEVIGDPSVNMVNATAAYWLTLIDSHAQLGNQKEVLALSERWYQQEPENLRAAYFYATSLSLAKRHAEAINVADKQLVKHPKNPMLLRSKIMALSESKDYTKALDSFKSLTEQDAATAEMQFLKGRVLFLNGQIPPAIAAFNQSYQLAPTDQTAMFIAEIYSKDYSHQRAVEFLEGHFSKAQASGNLKLFYANLLLESDKKKAFGLYDEILQASPDNYIILNNYAWILAEQNQLPEAKQHIEKAIKQAPKHPDVLDTYGKVLMKMDNLPDAIKAFEQSLAIRPENDLVKLNYAEALVRADNKSKAKTVLANVKSRDAEVIKRVDAINSML</sequence>
<proteinExistence type="predicted"/>
<dbReference type="NCBIfam" id="TIGR02917">
    <property type="entry name" value="PEP_TPR_lipo"/>
    <property type="match status" value="1"/>
</dbReference>
<organism evidence="3 4">
    <name type="scientific">Rheinheimera pacifica</name>
    <dbReference type="NCBI Taxonomy" id="173990"/>
    <lineage>
        <taxon>Bacteria</taxon>
        <taxon>Pseudomonadati</taxon>
        <taxon>Pseudomonadota</taxon>
        <taxon>Gammaproteobacteria</taxon>
        <taxon>Chromatiales</taxon>
        <taxon>Chromatiaceae</taxon>
        <taxon>Rheinheimera</taxon>
    </lineage>
</organism>
<dbReference type="SUPFAM" id="SSF48452">
    <property type="entry name" value="TPR-like"/>
    <property type="match status" value="4"/>
</dbReference>
<dbReference type="PANTHER" id="PTHR12558:SF13">
    <property type="entry name" value="CELL DIVISION CYCLE PROTEIN 27 HOMOLOG"/>
    <property type="match status" value="1"/>
</dbReference>
<keyword evidence="3" id="KW-0449">Lipoprotein</keyword>
<dbReference type="Proteomes" id="UP000199371">
    <property type="component" value="Unassembled WGS sequence"/>
</dbReference>
<dbReference type="STRING" id="173990.SAMN05660691_01017"/>
<dbReference type="InterPro" id="IPR011990">
    <property type="entry name" value="TPR-like_helical_dom_sf"/>
</dbReference>